<dbReference type="KEGG" id="haei:MUN82_00920"/>
<evidence type="ECO:0000313" key="2">
    <source>
        <dbReference type="Proteomes" id="UP000829925"/>
    </source>
</evidence>
<dbReference type="Proteomes" id="UP000829925">
    <property type="component" value="Chromosome"/>
</dbReference>
<evidence type="ECO:0000313" key="1">
    <source>
        <dbReference type="EMBL" id="UOR05676.1"/>
    </source>
</evidence>
<dbReference type="RefSeq" id="WP_245094026.1">
    <property type="nucleotide sequence ID" value="NZ_CP095053.1"/>
</dbReference>
<keyword evidence="2" id="KW-1185">Reference proteome</keyword>
<proteinExistence type="predicted"/>
<reference evidence="1 2" key="1">
    <citation type="submission" date="2022-04" db="EMBL/GenBank/DDBJ databases">
        <title>Hymenobacter sp. isolated from the air.</title>
        <authorList>
            <person name="Won M."/>
            <person name="Lee C.-M."/>
            <person name="Woen H.-Y."/>
            <person name="Kwon S.-W."/>
        </authorList>
    </citation>
    <scope>NUCLEOTIDE SEQUENCE [LARGE SCALE GENOMIC DNA]</scope>
    <source>
        <strain evidence="2">5413 J-13</strain>
    </source>
</reference>
<organism evidence="1 2">
    <name type="scientific">Hymenobacter aerilatus</name>
    <dbReference type="NCBI Taxonomy" id="2932251"/>
    <lineage>
        <taxon>Bacteria</taxon>
        <taxon>Pseudomonadati</taxon>
        <taxon>Bacteroidota</taxon>
        <taxon>Cytophagia</taxon>
        <taxon>Cytophagales</taxon>
        <taxon>Hymenobacteraceae</taxon>
        <taxon>Hymenobacter</taxon>
    </lineage>
</organism>
<dbReference type="AlphaFoldDB" id="A0A8T9T0Q9"/>
<name>A0A8T9T0Q9_9BACT</name>
<protein>
    <submittedName>
        <fullName evidence="1">Uncharacterized protein</fullName>
    </submittedName>
</protein>
<dbReference type="EMBL" id="CP095053">
    <property type="protein sequence ID" value="UOR05676.1"/>
    <property type="molecule type" value="Genomic_DNA"/>
</dbReference>
<sequence>MWSDVIDYYEIRSAGPYVGTAKTEVIKAQFDKLPEIQRQGLIEYKGIGNYIGISFCLIKGNNGNYALDHDTWTEEFNMIPIICAKSENGKTPQYHISFLIRLARILNWELINEENDAGEENVILWQPQ</sequence>
<gene>
    <name evidence="1" type="ORF">MUN82_00920</name>
</gene>
<accession>A0A8T9T0Q9</accession>